<comment type="caution">
    <text evidence="1">The sequence shown here is derived from an EMBL/GenBank/DDBJ whole genome shotgun (WGS) entry which is preliminary data.</text>
</comment>
<keyword evidence="2" id="KW-1185">Reference proteome</keyword>
<proteinExistence type="predicted"/>
<gene>
    <name evidence="1" type="ORF">V6N11_066728</name>
</gene>
<evidence type="ECO:0000313" key="1">
    <source>
        <dbReference type="EMBL" id="KAK9026869.1"/>
    </source>
</evidence>
<protein>
    <submittedName>
        <fullName evidence="1">Uncharacterized protein</fullName>
    </submittedName>
</protein>
<sequence>MNGGGSMVIGEGKWEVNLQKGEGEWVVDVEVSVVMKGDEDLRVVVMAVGRRFRGCGSVRMYEGCYGDEKDDDLKVKGELSV</sequence>
<name>A0ABR2SPG0_9ROSI</name>
<evidence type="ECO:0000313" key="2">
    <source>
        <dbReference type="Proteomes" id="UP001396334"/>
    </source>
</evidence>
<dbReference type="Proteomes" id="UP001396334">
    <property type="component" value="Unassembled WGS sequence"/>
</dbReference>
<organism evidence="1 2">
    <name type="scientific">Hibiscus sabdariffa</name>
    <name type="common">roselle</name>
    <dbReference type="NCBI Taxonomy" id="183260"/>
    <lineage>
        <taxon>Eukaryota</taxon>
        <taxon>Viridiplantae</taxon>
        <taxon>Streptophyta</taxon>
        <taxon>Embryophyta</taxon>
        <taxon>Tracheophyta</taxon>
        <taxon>Spermatophyta</taxon>
        <taxon>Magnoliopsida</taxon>
        <taxon>eudicotyledons</taxon>
        <taxon>Gunneridae</taxon>
        <taxon>Pentapetalae</taxon>
        <taxon>rosids</taxon>
        <taxon>malvids</taxon>
        <taxon>Malvales</taxon>
        <taxon>Malvaceae</taxon>
        <taxon>Malvoideae</taxon>
        <taxon>Hibiscus</taxon>
    </lineage>
</organism>
<accession>A0ABR2SPG0</accession>
<reference evidence="1 2" key="1">
    <citation type="journal article" date="2024" name="G3 (Bethesda)">
        <title>Genome assembly of Hibiscus sabdariffa L. provides insights into metabolisms of medicinal natural products.</title>
        <authorList>
            <person name="Kim T."/>
        </authorList>
    </citation>
    <scope>NUCLEOTIDE SEQUENCE [LARGE SCALE GENOMIC DNA]</scope>
    <source>
        <strain evidence="1">TK-2024</strain>
        <tissue evidence="1">Old leaves</tissue>
    </source>
</reference>
<dbReference type="EMBL" id="JBBPBN010000012">
    <property type="protein sequence ID" value="KAK9026869.1"/>
    <property type="molecule type" value="Genomic_DNA"/>
</dbReference>